<dbReference type="PATRIC" id="fig|993517.3.peg.2565"/>
<evidence type="ECO:0000313" key="3">
    <source>
        <dbReference type="Proteomes" id="UP000007993"/>
    </source>
</evidence>
<dbReference type="EMBL" id="AMCW01000063">
    <property type="protein sequence ID" value="EKK02333.1"/>
    <property type="molecule type" value="Genomic_DNA"/>
</dbReference>
<proteinExistence type="predicted"/>
<reference evidence="2 3" key="1">
    <citation type="journal article" date="2013" name="Mar. Genomics">
        <title>Expression of sulfatases in Rhodopirellula baltica and the diversity of sulfatases in the genus Rhodopirellula.</title>
        <authorList>
            <person name="Wegner C.E."/>
            <person name="Richter-Heitmann T."/>
            <person name="Klindworth A."/>
            <person name="Klockow C."/>
            <person name="Richter M."/>
            <person name="Achstetter T."/>
            <person name="Glockner F.O."/>
            <person name="Harder J."/>
        </authorList>
    </citation>
    <scope>NUCLEOTIDE SEQUENCE [LARGE SCALE GENOMIC DNA]</scope>
    <source>
        <strain evidence="2 3">SH28</strain>
    </source>
</reference>
<comment type="caution">
    <text evidence="2">The sequence shown here is derived from an EMBL/GenBank/DDBJ whole genome shotgun (WGS) entry which is preliminary data.</text>
</comment>
<organism evidence="2 3">
    <name type="scientific">Rhodopirellula baltica SH28</name>
    <dbReference type="NCBI Taxonomy" id="993517"/>
    <lineage>
        <taxon>Bacteria</taxon>
        <taxon>Pseudomonadati</taxon>
        <taxon>Planctomycetota</taxon>
        <taxon>Planctomycetia</taxon>
        <taxon>Pirellulales</taxon>
        <taxon>Pirellulaceae</taxon>
        <taxon>Rhodopirellula</taxon>
    </lineage>
</organism>
<evidence type="ECO:0000313" key="2">
    <source>
        <dbReference type="EMBL" id="EKK02333.1"/>
    </source>
</evidence>
<dbReference type="AlphaFoldDB" id="K5DIS3"/>
<dbReference type="Proteomes" id="UP000007993">
    <property type="component" value="Unassembled WGS sequence"/>
</dbReference>
<protein>
    <submittedName>
        <fullName evidence="2">Uncharacterized protein</fullName>
    </submittedName>
</protein>
<sequence length="44" mass="4565">MGNGTGKSTLRIGGPKGSFKDPFGDGVKSDPARAIEGCEKTLRQ</sequence>
<feature type="region of interest" description="Disordered" evidence="1">
    <location>
        <begin position="1"/>
        <end position="44"/>
    </location>
</feature>
<feature type="compositionally biased region" description="Basic and acidic residues" evidence="1">
    <location>
        <begin position="18"/>
        <end position="44"/>
    </location>
</feature>
<evidence type="ECO:0000256" key="1">
    <source>
        <dbReference type="SAM" id="MobiDB-lite"/>
    </source>
</evidence>
<accession>K5DIS3</accession>
<name>K5DIS3_RHOBT</name>
<gene>
    <name evidence="2" type="ORF">RBSH_02369</name>
</gene>